<dbReference type="RefSeq" id="XP_067082775.1">
    <property type="nucleotide sequence ID" value="XM_067226674.1"/>
</dbReference>
<dbReference type="VEuPathDB" id="TriTrypDB:TEOVI_000383400"/>
<proteinExistence type="predicted"/>
<protein>
    <submittedName>
        <fullName evidence="1">IQ calmodulin-binding motif containing protein, putative</fullName>
    </submittedName>
</protein>
<dbReference type="PROSITE" id="PS50096">
    <property type="entry name" value="IQ"/>
    <property type="match status" value="1"/>
</dbReference>
<accession>A0A1G4IIW7</accession>
<sequence>MFVLPAMKDPDDDFFEAANKAKMKKLTRPPPTLAPALLTLWGIPFESEFPEEGSGRTAIVREYLMGCALWIREFNASLNKVFDRAIMYAIKDETIEREFIEEDADRFAWKHFAEHTRLAAIERFVRREEEGRRVIVSAFLVSSLSYVGRLESVHRQYVALQFLESFFLKLCQWKPGWMWRRVPDVFEDGDSKPAAVLPSWLVSLEEEETMARKHIEDSFFSRILLSADVFASVEKRLTFEGHKLHFEETIATAFDRSATIIQAAYRGFRLRKLRCIQ</sequence>
<dbReference type="GeneID" id="92377774"/>
<keyword evidence="2" id="KW-1185">Reference proteome</keyword>
<evidence type="ECO:0000313" key="1">
    <source>
        <dbReference type="EMBL" id="SCU72258.1"/>
    </source>
</evidence>
<organism evidence="1 2">
    <name type="scientific">Trypanosoma equiperdum</name>
    <dbReference type="NCBI Taxonomy" id="5694"/>
    <lineage>
        <taxon>Eukaryota</taxon>
        <taxon>Discoba</taxon>
        <taxon>Euglenozoa</taxon>
        <taxon>Kinetoplastea</taxon>
        <taxon>Metakinetoplastina</taxon>
        <taxon>Trypanosomatida</taxon>
        <taxon>Trypanosomatidae</taxon>
        <taxon>Trypanosoma</taxon>
    </lineage>
</organism>
<reference evidence="1" key="1">
    <citation type="submission" date="2016-09" db="EMBL/GenBank/DDBJ databases">
        <authorList>
            <person name="Hebert L."/>
            <person name="Moumen B."/>
        </authorList>
    </citation>
    <scope>NUCLEOTIDE SEQUENCE [LARGE SCALE GENOMIC DNA]</scope>
    <source>
        <strain evidence="1">OVI</strain>
    </source>
</reference>
<dbReference type="CDD" id="cd23767">
    <property type="entry name" value="IQCD"/>
    <property type="match status" value="1"/>
</dbReference>
<dbReference type="EMBL" id="CZPT02001829">
    <property type="protein sequence ID" value="SCU72258.1"/>
    <property type="molecule type" value="Genomic_DNA"/>
</dbReference>
<dbReference type="InterPro" id="IPR000048">
    <property type="entry name" value="IQ_motif_EF-hand-BS"/>
</dbReference>
<dbReference type="Proteomes" id="UP000195570">
    <property type="component" value="Unassembled WGS sequence"/>
</dbReference>
<dbReference type="Pfam" id="PF00612">
    <property type="entry name" value="IQ"/>
    <property type="match status" value="1"/>
</dbReference>
<dbReference type="AlphaFoldDB" id="A0A1G4IIW7"/>
<comment type="caution">
    <text evidence="1">The sequence shown here is derived from an EMBL/GenBank/DDBJ whole genome shotgun (WGS) entry which is preliminary data.</text>
</comment>
<gene>
    <name evidence="1" type="ORF">TEOVI_000383400</name>
</gene>
<evidence type="ECO:0000313" key="2">
    <source>
        <dbReference type="Proteomes" id="UP000195570"/>
    </source>
</evidence>
<name>A0A1G4IIW7_TRYEQ</name>